<evidence type="ECO:0000256" key="4">
    <source>
        <dbReference type="ARBA" id="ARBA00022827"/>
    </source>
</evidence>
<dbReference type="InterPro" id="IPR000172">
    <property type="entry name" value="GMC_OxRdtase_N"/>
</dbReference>
<evidence type="ECO:0000256" key="1">
    <source>
        <dbReference type="ARBA" id="ARBA00001974"/>
    </source>
</evidence>
<dbReference type="Proteomes" id="UP000233786">
    <property type="component" value="Unassembled WGS sequence"/>
</dbReference>
<comment type="similarity">
    <text evidence="2 6">Belongs to the GMC oxidoreductase family.</text>
</comment>
<dbReference type="OrthoDB" id="9785276at2"/>
<gene>
    <name evidence="9" type="ORF">A8926_4659</name>
</gene>
<dbReference type="PANTHER" id="PTHR11552">
    <property type="entry name" value="GLUCOSE-METHANOL-CHOLINE GMC OXIDOREDUCTASE"/>
    <property type="match status" value="1"/>
</dbReference>
<proteinExistence type="inferred from homology"/>
<dbReference type="InterPro" id="IPR007867">
    <property type="entry name" value="GMC_OxRtase_C"/>
</dbReference>
<sequence>MSHDYIIIGGGSAGCVLANRLSENPRNTVLLLEAGGGDRHPSLHVPKGFFFALSGDRHVKHYTTQPFGAHGQVEHWARGRVLGGSSAVNGMIYNRGWADDYDGVAALGNPGWGWDQMLPIFKRMEDHQLGGSETRGAGGPLGISVQSPEEACDAIIAAGENLGWRRVADMNASDDERIGYMSSTIKHGLRQSSATAFLRPARNRKNLTVETHALAIRLVFDGRRVVGVRLSQRGHLKELRARKEVILSLGSFESPLLLERSGIGDGKVLAEAGIAQAVESPNVGNRMLEQRSTELQARLRKNIGYNKLISSTPRYLATGARYLFERKGVIAVGAMDVAAYFKSAPEVNRPDIQGAIAPMSLTTAMGGADKVQHGKLAPEKDPGIRLFAYVLRPTSEGSIHTTGPDPDSPPEIVPNYLATEHDRTITVAALRRYRDLIEQSPLRELVEFEITPGPWVSSDEDIVRDSLENGSCCYHALATCAMGPKDDDVVDPELRVRGVAGLRVVDASVYPTMISGNCNGPTMALAWRAADLILAD</sequence>
<dbReference type="InterPro" id="IPR012132">
    <property type="entry name" value="GMC_OxRdtase"/>
</dbReference>
<dbReference type="InterPro" id="IPR036188">
    <property type="entry name" value="FAD/NAD-bd_sf"/>
</dbReference>
<dbReference type="AlphaFoldDB" id="A0A2N3Y1H3"/>
<evidence type="ECO:0000259" key="8">
    <source>
        <dbReference type="PROSITE" id="PS00624"/>
    </source>
</evidence>
<evidence type="ECO:0000256" key="6">
    <source>
        <dbReference type="RuleBase" id="RU003968"/>
    </source>
</evidence>
<dbReference type="GO" id="GO:0050660">
    <property type="term" value="F:flavin adenine dinucleotide binding"/>
    <property type="evidence" value="ECO:0007669"/>
    <property type="project" value="InterPro"/>
</dbReference>
<dbReference type="STRING" id="994479.GCA_000194155_06774"/>
<dbReference type="Pfam" id="PF05199">
    <property type="entry name" value="GMC_oxred_C"/>
    <property type="match status" value="1"/>
</dbReference>
<evidence type="ECO:0000256" key="2">
    <source>
        <dbReference type="ARBA" id="ARBA00010790"/>
    </source>
</evidence>
<comment type="cofactor">
    <cofactor evidence="1 5">
        <name>FAD</name>
        <dbReference type="ChEBI" id="CHEBI:57692"/>
    </cofactor>
</comment>
<evidence type="ECO:0000256" key="3">
    <source>
        <dbReference type="ARBA" id="ARBA00022630"/>
    </source>
</evidence>
<keyword evidence="3 6" id="KW-0285">Flavoprotein</keyword>
<name>A0A2N3Y1H3_SACSN</name>
<dbReference type="EMBL" id="PJNB01000001">
    <property type="protein sequence ID" value="PKW16776.1"/>
    <property type="molecule type" value="Genomic_DNA"/>
</dbReference>
<dbReference type="Gene3D" id="3.50.50.60">
    <property type="entry name" value="FAD/NAD(P)-binding domain"/>
    <property type="match status" value="1"/>
</dbReference>
<dbReference type="PROSITE" id="PS00623">
    <property type="entry name" value="GMC_OXRED_1"/>
    <property type="match status" value="1"/>
</dbReference>
<protein>
    <submittedName>
        <fullName evidence="9">Choline dehydrogenase-like flavoprotein</fullName>
    </submittedName>
</protein>
<keyword evidence="10" id="KW-1185">Reference proteome</keyword>
<organism evidence="9 10">
    <name type="scientific">Saccharopolyspora spinosa</name>
    <dbReference type="NCBI Taxonomy" id="60894"/>
    <lineage>
        <taxon>Bacteria</taxon>
        <taxon>Bacillati</taxon>
        <taxon>Actinomycetota</taxon>
        <taxon>Actinomycetes</taxon>
        <taxon>Pseudonocardiales</taxon>
        <taxon>Pseudonocardiaceae</taxon>
        <taxon>Saccharopolyspora</taxon>
    </lineage>
</organism>
<evidence type="ECO:0000313" key="10">
    <source>
        <dbReference type="Proteomes" id="UP000233786"/>
    </source>
</evidence>
<evidence type="ECO:0000256" key="5">
    <source>
        <dbReference type="PIRSR" id="PIRSR000137-2"/>
    </source>
</evidence>
<accession>A0A2N3Y1H3</accession>
<evidence type="ECO:0000259" key="7">
    <source>
        <dbReference type="PROSITE" id="PS00623"/>
    </source>
</evidence>
<keyword evidence="4 5" id="KW-0274">FAD</keyword>
<dbReference type="GO" id="GO:0016614">
    <property type="term" value="F:oxidoreductase activity, acting on CH-OH group of donors"/>
    <property type="evidence" value="ECO:0007669"/>
    <property type="project" value="InterPro"/>
</dbReference>
<dbReference type="Pfam" id="PF00732">
    <property type="entry name" value="GMC_oxred_N"/>
    <property type="match status" value="1"/>
</dbReference>
<feature type="domain" description="Glucose-methanol-choline oxidoreductase N-terminal" evidence="7">
    <location>
        <begin position="79"/>
        <end position="102"/>
    </location>
</feature>
<feature type="binding site" evidence="5">
    <location>
        <position position="81"/>
    </location>
    <ligand>
        <name>FAD</name>
        <dbReference type="ChEBI" id="CHEBI:57692"/>
    </ligand>
</feature>
<evidence type="ECO:0000313" key="9">
    <source>
        <dbReference type="EMBL" id="PKW16776.1"/>
    </source>
</evidence>
<dbReference type="SUPFAM" id="SSF54373">
    <property type="entry name" value="FAD-linked reductases, C-terminal domain"/>
    <property type="match status" value="1"/>
</dbReference>
<dbReference type="RefSeq" id="WP_010313903.1">
    <property type="nucleotide sequence ID" value="NZ_CP061007.1"/>
</dbReference>
<dbReference type="PANTHER" id="PTHR11552:SF147">
    <property type="entry name" value="CHOLINE DEHYDROGENASE, MITOCHONDRIAL"/>
    <property type="match status" value="1"/>
</dbReference>
<dbReference type="PIRSF" id="PIRSF000137">
    <property type="entry name" value="Alcohol_oxidase"/>
    <property type="match status" value="1"/>
</dbReference>
<feature type="domain" description="Glucose-methanol-choline oxidoreductase N-terminal" evidence="8">
    <location>
        <begin position="250"/>
        <end position="264"/>
    </location>
</feature>
<dbReference type="Gene3D" id="3.30.560.10">
    <property type="entry name" value="Glucose Oxidase, domain 3"/>
    <property type="match status" value="1"/>
</dbReference>
<dbReference type="SUPFAM" id="SSF51905">
    <property type="entry name" value="FAD/NAD(P)-binding domain"/>
    <property type="match status" value="1"/>
</dbReference>
<comment type="caution">
    <text evidence="9">The sequence shown here is derived from an EMBL/GenBank/DDBJ whole genome shotgun (WGS) entry which is preliminary data.</text>
</comment>
<dbReference type="PROSITE" id="PS00624">
    <property type="entry name" value="GMC_OXRED_2"/>
    <property type="match status" value="1"/>
</dbReference>
<reference evidence="9" key="1">
    <citation type="submission" date="2017-12" db="EMBL/GenBank/DDBJ databases">
        <title>Sequencing the genomes of 1000 Actinobacteria strains.</title>
        <authorList>
            <person name="Klenk H.-P."/>
        </authorList>
    </citation>
    <scope>NUCLEOTIDE SEQUENCE [LARGE SCALE GENOMIC DNA]</scope>
    <source>
        <strain evidence="9">DSM 44228</strain>
    </source>
</reference>